<reference evidence="4" key="1">
    <citation type="submission" date="2017-11" db="EMBL/GenBank/DDBJ databases">
        <title>Otitis media/interna in a cat caused by the recently described species Corynebacterium provencense.</title>
        <authorList>
            <person name="Kittl S."/>
            <person name="Brodard I."/>
            <person name="Rychener L."/>
            <person name="Jores J."/>
            <person name="Roosje P."/>
            <person name="Gobeli Brawand S."/>
        </authorList>
    </citation>
    <scope>NUCLEOTIDE SEQUENCE [LARGE SCALE GENOMIC DNA]</scope>
    <source>
        <strain evidence="4">17KM38</strain>
    </source>
</reference>
<keyword evidence="4" id="KW-1185">Reference proteome</keyword>
<comment type="catalytic activity">
    <reaction evidence="2">
        <text>[(1-&gt;4)-alpha-D-glucosyl](n) + phosphate = [(1-&gt;4)-alpha-D-glucosyl](n-1) + alpha-D-glucose 1-phosphate</text>
        <dbReference type="Rhea" id="RHEA:41732"/>
        <dbReference type="Rhea" id="RHEA-COMP:9584"/>
        <dbReference type="Rhea" id="RHEA-COMP:9586"/>
        <dbReference type="ChEBI" id="CHEBI:15444"/>
        <dbReference type="ChEBI" id="CHEBI:43474"/>
        <dbReference type="ChEBI" id="CHEBI:58601"/>
        <dbReference type="EC" id="2.4.1.1"/>
    </reaction>
</comment>
<keyword evidence="2 3" id="KW-0328">Glycosyltransferase</keyword>
<dbReference type="GO" id="GO:0030170">
    <property type="term" value="F:pyridoxal phosphate binding"/>
    <property type="evidence" value="ECO:0007669"/>
    <property type="project" value="TreeGrafter"/>
</dbReference>
<protein>
    <recommendedName>
        <fullName evidence="2">Alpha-1,4 glucan phosphorylase</fullName>
        <ecNumber evidence="2">2.4.1.1</ecNumber>
    </recommendedName>
</protein>
<dbReference type="Pfam" id="PF00343">
    <property type="entry name" value="Phosphorylase"/>
    <property type="match status" value="1"/>
</dbReference>
<dbReference type="STRING" id="1737425.GCA_900049755_02819"/>
<sequence>MPTADLFDLERFNAGDIVAASNHEALSRVLYPSDSTEEGKELRLSQEYFLTSASVQDILRRYLTDHTDLTGLPDRVAIQMNDTHPAIAGPELIRLLVDDHGFAFDTAADLTTGVLGYTNHTLLPEALERWSVGLMQKVLPRHLQIIERLDSREIEIAGPRPDEVGLLGDGAVKMGDVAFVTSHRINGVSALHTELVQRDLFPVLDRRHPGRILNVTNGVTPRRWLKLANRPLARLVTDTVGEGWETDLDRLSDLERHLDDPGFLEAFGETKHLAKQRLTQWLDDRFDISVPTGALYDIQVKRQHEYKRQLMNILWTIARWQRIRRDPDNGGQGWVPRVKIFG</sequence>
<comment type="similarity">
    <text evidence="1 2">Belongs to the glycogen phosphorylase family.</text>
</comment>
<dbReference type="AlphaFoldDB" id="A0A2Z3YSZ0"/>
<dbReference type="KEGG" id="cpre:Csp1_20470"/>
<dbReference type="GO" id="GO:0005980">
    <property type="term" value="P:glycogen catabolic process"/>
    <property type="evidence" value="ECO:0007669"/>
    <property type="project" value="TreeGrafter"/>
</dbReference>
<evidence type="ECO:0000256" key="2">
    <source>
        <dbReference type="RuleBase" id="RU000587"/>
    </source>
</evidence>
<keyword evidence="2" id="KW-0663">Pyridoxal phosphate</keyword>
<dbReference type="GO" id="GO:0008184">
    <property type="term" value="F:glycogen phosphorylase activity"/>
    <property type="evidence" value="ECO:0007669"/>
    <property type="project" value="InterPro"/>
</dbReference>
<comment type="function">
    <text evidence="2">Allosteric enzyme that catalyzes the rate-limiting step in glycogen catabolism, the phosphorolytic cleavage of glycogen to produce glucose-1-phosphate, and plays a central role in maintaining cellular and organismal glucose homeostasis.</text>
</comment>
<proteinExistence type="inferred from homology"/>
<dbReference type="SUPFAM" id="SSF53756">
    <property type="entry name" value="UDP-Glycosyltransferase/glycogen phosphorylase"/>
    <property type="match status" value="1"/>
</dbReference>
<keyword evidence="2 3" id="KW-0808">Transferase</keyword>
<dbReference type="Proteomes" id="UP000247696">
    <property type="component" value="Chromosome"/>
</dbReference>
<keyword evidence="2" id="KW-0119">Carbohydrate metabolism</keyword>
<dbReference type="PANTHER" id="PTHR11468:SF3">
    <property type="entry name" value="GLYCOGEN PHOSPHORYLASE, LIVER FORM"/>
    <property type="match status" value="1"/>
</dbReference>
<comment type="cofactor">
    <cofactor evidence="2">
        <name>pyridoxal 5'-phosphate</name>
        <dbReference type="ChEBI" id="CHEBI:597326"/>
    </cofactor>
</comment>
<name>A0A2Z3YSZ0_9CORY</name>
<dbReference type="PANTHER" id="PTHR11468">
    <property type="entry name" value="GLYCOGEN PHOSPHORYLASE"/>
    <property type="match status" value="1"/>
</dbReference>
<organism evidence="3 4">
    <name type="scientific">Corynebacterium provencense</name>
    <dbReference type="NCBI Taxonomy" id="1737425"/>
    <lineage>
        <taxon>Bacteria</taxon>
        <taxon>Bacillati</taxon>
        <taxon>Actinomycetota</taxon>
        <taxon>Actinomycetes</taxon>
        <taxon>Mycobacteriales</taxon>
        <taxon>Corynebacteriaceae</taxon>
        <taxon>Corynebacterium</taxon>
    </lineage>
</organism>
<evidence type="ECO:0000313" key="3">
    <source>
        <dbReference type="EMBL" id="AWT26811.1"/>
    </source>
</evidence>
<gene>
    <name evidence="3" type="primary">malP_2</name>
    <name evidence="3" type="ORF">Csp1_20470</name>
</gene>
<evidence type="ECO:0000256" key="1">
    <source>
        <dbReference type="ARBA" id="ARBA00006047"/>
    </source>
</evidence>
<dbReference type="GO" id="GO:0005737">
    <property type="term" value="C:cytoplasm"/>
    <property type="evidence" value="ECO:0007669"/>
    <property type="project" value="TreeGrafter"/>
</dbReference>
<dbReference type="EMBL" id="CP024988">
    <property type="protein sequence ID" value="AWT26811.1"/>
    <property type="molecule type" value="Genomic_DNA"/>
</dbReference>
<dbReference type="InterPro" id="IPR000811">
    <property type="entry name" value="Glyco_trans_35"/>
</dbReference>
<dbReference type="Gene3D" id="3.40.50.2000">
    <property type="entry name" value="Glycogen Phosphorylase B"/>
    <property type="match status" value="2"/>
</dbReference>
<dbReference type="EC" id="2.4.1.1" evidence="2"/>
<evidence type="ECO:0000313" key="4">
    <source>
        <dbReference type="Proteomes" id="UP000247696"/>
    </source>
</evidence>
<accession>A0A2Z3YSZ0</accession>